<keyword evidence="3" id="KW-0805">Transcription regulation</keyword>
<evidence type="ECO:0000256" key="3">
    <source>
        <dbReference type="ARBA" id="ARBA00023015"/>
    </source>
</evidence>
<keyword evidence="1 6" id="KW-0597">Phosphoprotein</keyword>
<dbReference type="KEGG" id="dap:Dacet_1063"/>
<dbReference type="PaxDb" id="522772-Dacet_1063"/>
<evidence type="ECO:0000256" key="4">
    <source>
        <dbReference type="ARBA" id="ARBA00023125"/>
    </source>
</evidence>
<dbReference type="GO" id="GO:0006355">
    <property type="term" value="P:regulation of DNA-templated transcription"/>
    <property type="evidence" value="ECO:0007669"/>
    <property type="project" value="InterPro"/>
</dbReference>
<dbReference type="FunCoup" id="D4H6X3">
    <property type="interactions" value="395"/>
</dbReference>
<feature type="domain" description="OmpR/PhoB-type" evidence="9">
    <location>
        <begin position="124"/>
        <end position="223"/>
    </location>
</feature>
<keyword evidence="4 7" id="KW-0238">DNA-binding</keyword>
<dbReference type="InterPro" id="IPR039420">
    <property type="entry name" value="WalR-like"/>
</dbReference>
<evidence type="ECO:0000256" key="5">
    <source>
        <dbReference type="ARBA" id="ARBA00023163"/>
    </source>
</evidence>
<dbReference type="Gene3D" id="1.10.10.10">
    <property type="entry name" value="Winged helix-like DNA-binding domain superfamily/Winged helix DNA-binding domain"/>
    <property type="match status" value="1"/>
</dbReference>
<evidence type="ECO:0000256" key="7">
    <source>
        <dbReference type="PROSITE-ProRule" id="PRU01091"/>
    </source>
</evidence>
<evidence type="ECO:0000259" key="9">
    <source>
        <dbReference type="PROSITE" id="PS51755"/>
    </source>
</evidence>
<evidence type="ECO:0000313" key="10">
    <source>
        <dbReference type="EMBL" id="ADD67839.1"/>
    </source>
</evidence>
<reference evidence="10 11" key="1">
    <citation type="journal article" date="2010" name="Stand. Genomic Sci.">
        <title>Complete genome sequence of Denitrovibrio acetiphilus type strain (N2460).</title>
        <authorList>
            <person name="Kiss H."/>
            <person name="Lang E."/>
            <person name="Lapidus A."/>
            <person name="Copeland A."/>
            <person name="Nolan M."/>
            <person name="Glavina Del Rio T."/>
            <person name="Chen F."/>
            <person name="Lucas S."/>
            <person name="Tice H."/>
            <person name="Cheng J.F."/>
            <person name="Han C."/>
            <person name="Goodwin L."/>
            <person name="Pitluck S."/>
            <person name="Liolios K."/>
            <person name="Pati A."/>
            <person name="Ivanova N."/>
            <person name="Mavromatis K."/>
            <person name="Chen A."/>
            <person name="Palaniappan K."/>
            <person name="Land M."/>
            <person name="Hauser L."/>
            <person name="Chang Y.J."/>
            <person name="Jeffries C.D."/>
            <person name="Detter J.C."/>
            <person name="Brettin T."/>
            <person name="Spring S."/>
            <person name="Rohde M."/>
            <person name="Goker M."/>
            <person name="Woyke T."/>
            <person name="Bristow J."/>
            <person name="Eisen J.A."/>
            <person name="Markowitz V."/>
            <person name="Hugenholtz P."/>
            <person name="Kyrpides N.C."/>
            <person name="Klenk H.P."/>
        </authorList>
    </citation>
    <scope>NUCLEOTIDE SEQUENCE [LARGE SCALE GENOMIC DNA]</scope>
    <source>
        <strain evidence="11">DSM 12809 / NBRC 114555 / N2460</strain>
    </source>
</reference>
<dbReference type="EMBL" id="CP001968">
    <property type="protein sequence ID" value="ADD67839.1"/>
    <property type="molecule type" value="Genomic_DNA"/>
</dbReference>
<evidence type="ECO:0000256" key="1">
    <source>
        <dbReference type="ARBA" id="ARBA00022553"/>
    </source>
</evidence>
<dbReference type="PANTHER" id="PTHR48111:SF22">
    <property type="entry name" value="REGULATOR OF RPOS"/>
    <property type="match status" value="1"/>
</dbReference>
<dbReference type="SUPFAM" id="SSF52172">
    <property type="entry name" value="CheY-like"/>
    <property type="match status" value="1"/>
</dbReference>
<accession>D4H6X3</accession>
<dbReference type="GO" id="GO:0000976">
    <property type="term" value="F:transcription cis-regulatory region binding"/>
    <property type="evidence" value="ECO:0007669"/>
    <property type="project" value="TreeGrafter"/>
</dbReference>
<dbReference type="AlphaFoldDB" id="D4H6X3"/>
<dbReference type="PANTHER" id="PTHR48111">
    <property type="entry name" value="REGULATOR OF RPOS"/>
    <property type="match status" value="1"/>
</dbReference>
<protein>
    <submittedName>
        <fullName evidence="10">Two component transcriptional regulator, winged helix family</fullName>
    </submittedName>
</protein>
<dbReference type="InterPro" id="IPR011006">
    <property type="entry name" value="CheY-like_superfamily"/>
</dbReference>
<dbReference type="GO" id="GO:0000156">
    <property type="term" value="F:phosphorelay response regulator activity"/>
    <property type="evidence" value="ECO:0007669"/>
    <property type="project" value="TreeGrafter"/>
</dbReference>
<dbReference type="InParanoid" id="D4H6X3"/>
<dbReference type="OrthoDB" id="152576at2"/>
<dbReference type="SMART" id="SM00862">
    <property type="entry name" value="Trans_reg_C"/>
    <property type="match status" value="1"/>
</dbReference>
<gene>
    <name evidence="10" type="ordered locus">Dacet_1063</name>
</gene>
<feature type="modified residue" description="4-aspartylphosphate" evidence="6">
    <location>
        <position position="51"/>
    </location>
</feature>
<dbReference type="GO" id="GO:0005829">
    <property type="term" value="C:cytosol"/>
    <property type="evidence" value="ECO:0007669"/>
    <property type="project" value="TreeGrafter"/>
</dbReference>
<dbReference type="Proteomes" id="UP000002012">
    <property type="component" value="Chromosome"/>
</dbReference>
<dbReference type="HOGENOM" id="CLU_000445_30_1_0"/>
<keyword evidence="5" id="KW-0804">Transcription</keyword>
<proteinExistence type="predicted"/>
<evidence type="ECO:0000313" key="11">
    <source>
        <dbReference type="Proteomes" id="UP000002012"/>
    </source>
</evidence>
<dbReference type="InterPro" id="IPR036388">
    <property type="entry name" value="WH-like_DNA-bd_sf"/>
</dbReference>
<dbReference type="RefSeq" id="WP_013010370.1">
    <property type="nucleotide sequence ID" value="NC_013943.1"/>
</dbReference>
<dbReference type="Pfam" id="PF00072">
    <property type="entry name" value="Response_reg"/>
    <property type="match status" value="1"/>
</dbReference>
<dbReference type="InterPro" id="IPR016032">
    <property type="entry name" value="Sig_transdc_resp-reg_C-effctor"/>
</dbReference>
<keyword evidence="11" id="KW-1185">Reference proteome</keyword>
<dbReference type="SUPFAM" id="SSF46894">
    <property type="entry name" value="C-terminal effector domain of the bipartite response regulators"/>
    <property type="match status" value="1"/>
</dbReference>
<dbReference type="Pfam" id="PF00486">
    <property type="entry name" value="Trans_reg_C"/>
    <property type="match status" value="1"/>
</dbReference>
<dbReference type="PROSITE" id="PS51755">
    <property type="entry name" value="OMPR_PHOB"/>
    <property type="match status" value="1"/>
</dbReference>
<dbReference type="Gene3D" id="3.40.50.2300">
    <property type="match status" value="1"/>
</dbReference>
<dbReference type="InterPro" id="IPR001789">
    <property type="entry name" value="Sig_transdc_resp-reg_receiver"/>
</dbReference>
<evidence type="ECO:0000259" key="8">
    <source>
        <dbReference type="PROSITE" id="PS50110"/>
    </source>
</evidence>
<dbReference type="eggNOG" id="COG0745">
    <property type="taxonomic scope" value="Bacteria"/>
</dbReference>
<dbReference type="PROSITE" id="PS50110">
    <property type="entry name" value="RESPONSE_REGULATORY"/>
    <property type="match status" value="1"/>
</dbReference>
<keyword evidence="2" id="KW-0902">Two-component regulatory system</keyword>
<dbReference type="GO" id="GO:0032993">
    <property type="term" value="C:protein-DNA complex"/>
    <property type="evidence" value="ECO:0007669"/>
    <property type="project" value="TreeGrafter"/>
</dbReference>
<dbReference type="SMART" id="SM00448">
    <property type="entry name" value="REC"/>
    <property type="match status" value="1"/>
</dbReference>
<name>D4H6X3_DENA2</name>
<dbReference type="FunFam" id="3.40.50.2300:FF:000001">
    <property type="entry name" value="DNA-binding response regulator PhoB"/>
    <property type="match status" value="1"/>
</dbReference>
<evidence type="ECO:0000256" key="2">
    <source>
        <dbReference type="ARBA" id="ARBA00023012"/>
    </source>
</evidence>
<evidence type="ECO:0000256" key="6">
    <source>
        <dbReference type="PROSITE-ProRule" id="PRU00169"/>
    </source>
</evidence>
<feature type="domain" description="Response regulatory" evidence="8">
    <location>
        <begin position="2"/>
        <end position="116"/>
    </location>
</feature>
<dbReference type="STRING" id="522772.Dacet_1063"/>
<dbReference type="CDD" id="cd00383">
    <property type="entry name" value="trans_reg_C"/>
    <property type="match status" value="1"/>
</dbReference>
<feature type="DNA-binding region" description="OmpR/PhoB-type" evidence="7">
    <location>
        <begin position="124"/>
        <end position="223"/>
    </location>
</feature>
<dbReference type="Gene3D" id="6.10.250.690">
    <property type="match status" value="1"/>
</dbReference>
<dbReference type="InterPro" id="IPR001867">
    <property type="entry name" value="OmpR/PhoB-type_DNA-bd"/>
</dbReference>
<sequence length="227" mass="25676" precursor="true">MKILIVDDEVQLVDELKSILEKSKYSVDTAVSGDSGLDKIFDNEYSLIILDVMLPVMDGFCILEAVREASITTPVLMLTAKSDVSDRIKGLDKGSDDYLVKPFAVSELLARVRALLRRDNLDKNPFLKVADIVLNTVSCDVVKDGHPLKLTRKEYMVFEYLLYNKNRVVTKAALAGHVWGDEFDEFNASNFIDVHIKNLRKKIGDENHLIIRTKRGIGYIINDQNEN</sequence>
<organism evidence="10 11">
    <name type="scientific">Denitrovibrio acetiphilus (strain DSM 12809 / NBRC 114555 / N2460)</name>
    <dbReference type="NCBI Taxonomy" id="522772"/>
    <lineage>
        <taxon>Bacteria</taxon>
        <taxon>Pseudomonadati</taxon>
        <taxon>Deferribacterota</taxon>
        <taxon>Deferribacteres</taxon>
        <taxon>Deferribacterales</taxon>
        <taxon>Geovibrionaceae</taxon>
        <taxon>Denitrovibrio</taxon>
    </lineage>
</organism>